<dbReference type="AlphaFoldDB" id="A0A9Q1HPJ2"/>
<proteinExistence type="predicted"/>
<feature type="transmembrane region" description="Helical" evidence="1">
    <location>
        <begin position="6"/>
        <end position="33"/>
    </location>
</feature>
<keyword evidence="1" id="KW-0812">Transmembrane</keyword>
<comment type="caution">
    <text evidence="2">The sequence shown here is derived from an EMBL/GenBank/DDBJ whole genome shotgun (WGS) entry which is preliminary data.</text>
</comment>
<organism evidence="2 3">
    <name type="scientific">Conger conger</name>
    <name type="common">Conger eel</name>
    <name type="synonym">Muraena conger</name>
    <dbReference type="NCBI Taxonomy" id="82655"/>
    <lineage>
        <taxon>Eukaryota</taxon>
        <taxon>Metazoa</taxon>
        <taxon>Chordata</taxon>
        <taxon>Craniata</taxon>
        <taxon>Vertebrata</taxon>
        <taxon>Euteleostomi</taxon>
        <taxon>Actinopterygii</taxon>
        <taxon>Neopterygii</taxon>
        <taxon>Teleostei</taxon>
        <taxon>Anguilliformes</taxon>
        <taxon>Congridae</taxon>
        <taxon>Conger</taxon>
    </lineage>
</organism>
<name>A0A9Q1HPJ2_CONCO</name>
<dbReference type="Proteomes" id="UP001152803">
    <property type="component" value="Unassembled WGS sequence"/>
</dbReference>
<dbReference type="EMBL" id="JAFJMO010000016">
    <property type="protein sequence ID" value="KAJ8253568.1"/>
    <property type="molecule type" value="Genomic_DNA"/>
</dbReference>
<keyword evidence="1" id="KW-1133">Transmembrane helix</keyword>
<evidence type="ECO:0000256" key="1">
    <source>
        <dbReference type="SAM" id="Phobius"/>
    </source>
</evidence>
<reference evidence="2" key="1">
    <citation type="journal article" date="2023" name="Science">
        <title>Genome structures resolve the early diversification of teleost fishes.</title>
        <authorList>
            <person name="Parey E."/>
            <person name="Louis A."/>
            <person name="Montfort J."/>
            <person name="Bouchez O."/>
            <person name="Roques C."/>
            <person name="Iampietro C."/>
            <person name="Lluch J."/>
            <person name="Castinel A."/>
            <person name="Donnadieu C."/>
            <person name="Desvignes T."/>
            <person name="Floi Bucao C."/>
            <person name="Jouanno E."/>
            <person name="Wen M."/>
            <person name="Mejri S."/>
            <person name="Dirks R."/>
            <person name="Jansen H."/>
            <person name="Henkel C."/>
            <person name="Chen W.J."/>
            <person name="Zahm M."/>
            <person name="Cabau C."/>
            <person name="Klopp C."/>
            <person name="Thompson A.W."/>
            <person name="Robinson-Rechavi M."/>
            <person name="Braasch I."/>
            <person name="Lecointre G."/>
            <person name="Bobe J."/>
            <person name="Postlethwait J.H."/>
            <person name="Berthelot C."/>
            <person name="Roest Crollius H."/>
            <person name="Guiguen Y."/>
        </authorList>
    </citation>
    <scope>NUCLEOTIDE SEQUENCE</scope>
    <source>
        <strain evidence="2">Concon-B</strain>
    </source>
</reference>
<keyword evidence="1" id="KW-0472">Membrane</keyword>
<dbReference type="OrthoDB" id="6365775at2759"/>
<evidence type="ECO:0000313" key="3">
    <source>
        <dbReference type="Proteomes" id="UP001152803"/>
    </source>
</evidence>
<gene>
    <name evidence="2" type="ORF">COCON_G00201800</name>
</gene>
<keyword evidence="3" id="KW-1185">Reference proteome</keyword>
<evidence type="ECO:0000313" key="2">
    <source>
        <dbReference type="EMBL" id="KAJ8253568.1"/>
    </source>
</evidence>
<sequence length="113" mass="12545">MTVFSVWALSIPLPAVLIIAVSFYLLMLVIALWCRHCFKAQCSPWSCDCCSSLQPGEYCLACAESCDCQPPSLRSCLNHTCTPPSCAMWDCACTCQPPDCESINCLCFEIKFR</sequence>
<protein>
    <submittedName>
        <fullName evidence="2">Uncharacterized protein</fullName>
    </submittedName>
</protein>
<accession>A0A9Q1HPJ2</accession>